<dbReference type="PANTHER" id="PTHR33221:SF15">
    <property type="entry name" value="HTH-TYPE TRANSCRIPTIONAL REGULATOR YWGB-RELATED"/>
    <property type="match status" value="1"/>
</dbReference>
<evidence type="ECO:0008006" key="3">
    <source>
        <dbReference type="Google" id="ProtNLM"/>
    </source>
</evidence>
<dbReference type="SUPFAM" id="SSF46785">
    <property type="entry name" value="Winged helix' DNA-binding domain"/>
    <property type="match status" value="1"/>
</dbReference>
<evidence type="ECO:0000313" key="2">
    <source>
        <dbReference type="Proteomes" id="UP001157114"/>
    </source>
</evidence>
<accession>A0ABQ6G8R8</accession>
<dbReference type="Pfam" id="PF02082">
    <property type="entry name" value="Rrf2"/>
    <property type="match status" value="1"/>
</dbReference>
<keyword evidence="2" id="KW-1185">Reference proteome</keyword>
<dbReference type="Proteomes" id="UP001157114">
    <property type="component" value="Unassembled WGS sequence"/>
</dbReference>
<name>A0ABQ6G8R8_9BACL</name>
<gene>
    <name evidence="1" type="ORF">MU1_07590</name>
</gene>
<protein>
    <recommendedName>
        <fullName evidence="3">Transcriptional regulator</fullName>
    </recommendedName>
</protein>
<comment type="caution">
    <text evidence="1">The sequence shown here is derived from an EMBL/GenBank/DDBJ whole genome shotgun (WGS) entry which is preliminary data.</text>
</comment>
<dbReference type="InterPro" id="IPR036390">
    <property type="entry name" value="WH_DNA-bd_sf"/>
</dbReference>
<dbReference type="Gene3D" id="1.10.10.10">
    <property type="entry name" value="Winged helix-like DNA-binding domain superfamily/Winged helix DNA-binding domain"/>
    <property type="match status" value="1"/>
</dbReference>
<dbReference type="EMBL" id="BSSQ01000003">
    <property type="protein sequence ID" value="GLX66415.1"/>
    <property type="molecule type" value="Genomic_DNA"/>
</dbReference>
<reference evidence="1 2" key="1">
    <citation type="submission" date="2023-03" db="EMBL/GenBank/DDBJ databases">
        <title>Draft genome sequence of the bacteria which degrade cell wall of Tricholomamatutake.</title>
        <authorList>
            <person name="Konishi Y."/>
            <person name="Fukuta Y."/>
            <person name="Shirasaka N."/>
        </authorList>
    </citation>
    <scope>NUCLEOTIDE SEQUENCE [LARGE SCALE GENOMIC DNA]</scope>
    <source>
        <strain evidence="2">mu1</strain>
    </source>
</reference>
<dbReference type="InterPro" id="IPR000944">
    <property type="entry name" value="Tscrpt_reg_Rrf2"/>
</dbReference>
<proteinExistence type="predicted"/>
<dbReference type="PANTHER" id="PTHR33221">
    <property type="entry name" value="WINGED HELIX-TURN-HELIX TRANSCRIPTIONAL REGULATOR, RRF2 FAMILY"/>
    <property type="match status" value="1"/>
</dbReference>
<dbReference type="InterPro" id="IPR036388">
    <property type="entry name" value="WH-like_DNA-bd_sf"/>
</dbReference>
<sequence>MKEETVFYMAQLKRFGFGVQALIVLASHTELLTSVEMAELIHCEPTALRKILSQLVDGGIIEVKQGRAGGYQLAKRPGLITLREVYQTVHEEEPAWDRMLDTTGNHHFGQKVNESFKKIMTDISDQVYFVLGNYTIADLVD</sequence>
<evidence type="ECO:0000313" key="1">
    <source>
        <dbReference type="EMBL" id="GLX66415.1"/>
    </source>
</evidence>
<organism evidence="1 2">
    <name type="scientific">Paenibacillus glycanilyticus</name>
    <dbReference type="NCBI Taxonomy" id="126569"/>
    <lineage>
        <taxon>Bacteria</taxon>
        <taxon>Bacillati</taxon>
        <taxon>Bacillota</taxon>
        <taxon>Bacilli</taxon>
        <taxon>Bacillales</taxon>
        <taxon>Paenibacillaceae</taxon>
        <taxon>Paenibacillus</taxon>
    </lineage>
</organism>
<dbReference type="PROSITE" id="PS51197">
    <property type="entry name" value="HTH_RRF2_2"/>
    <property type="match status" value="1"/>
</dbReference>